<evidence type="ECO:0000313" key="2">
    <source>
        <dbReference type="Proteomes" id="UP000218209"/>
    </source>
</evidence>
<protein>
    <submittedName>
        <fullName evidence="1">Uncharacterized protein</fullName>
    </submittedName>
</protein>
<gene>
    <name evidence="1" type="ORF">BU14_0797s0001</name>
</gene>
<proteinExistence type="predicted"/>
<organism evidence="1 2">
    <name type="scientific">Porphyra umbilicalis</name>
    <name type="common">Purple laver</name>
    <name type="synonym">Red alga</name>
    <dbReference type="NCBI Taxonomy" id="2786"/>
    <lineage>
        <taxon>Eukaryota</taxon>
        <taxon>Rhodophyta</taxon>
        <taxon>Bangiophyceae</taxon>
        <taxon>Bangiales</taxon>
        <taxon>Bangiaceae</taxon>
        <taxon>Porphyra</taxon>
    </lineage>
</organism>
<dbReference type="Proteomes" id="UP000218209">
    <property type="component" value="Unassembled WGS sequence"/>
</dbReference>
<evidence type="ECO:0000313" key="1">
    <source>
        <dbReference type="EMBL" id="OSX70309.1"/>
    </source>
</evidence>
<dbReference type="EMBL" id="KV919277">
    <property type="protein sequence ID" value="OSX70309.1"/>
    <property type="molecule type" value="Genomic_DNA"/>
</dbReference>
<accession>A0A1X6NNT0</accession>
<name>A0A1X6NNT0_PORUM</name>
<reference evidence="1 2" key="1">
    <citation type="submission" date="2017-03" db="EMBL/GenBank/DDBJ databases">
        <title>WGS assembly of Porphyra umbilicalis.</title>
        <authorList>
            <person name="Brawley S.H."/>
            <person name="Blouin N.A."/>
            <person name="Ficko-Blean E."/>
            <person name="Wheeler G.L."/>
            <person name="Lohr M."/>
            <person name="Goodson H.V."/>
            <person name="Jenkins J.W."/>
            <person name="Blaby-Haas C.E."/>
            <person name="Helliwell K.E."/>
            <person name="Chan C."/>
            <person name="Marriage T."/>
            <person name="Bhattacharya D."/>
            <person name="Klein A.S."/>
            <person name="Badis Y."/>
            <person name="Brodie J."/>
            <person name="Cao Y."/>
            <person name="Collen J."/>
            <person name="Dittami S.M."/>
            <person name="Gachon C.M."/>
            <person name="Green B.R."/>
            <person name="Karpowicz S."/>
            <person name="Kim J.W."/>
            <person name="Kudahl U."/>
            <person name="Lin S."/>
            <person name="Michel G."/>
            <person name="Mittag M."/>
            <person name="Olson B.J."/>
            <person name="Pangilinan J."/>
            <person name="Peng Y."/>
            <person name="Qiu H."/>
            <person name="Shu S."/>
            <person name="Singer J.T."/>
            <person name="Smith A.G."/>
            <person name="Sprecher B.N."/>
            <person name="Wagner V."/>
            <person name="Wang W."/>
            <person name="Wang Z.-Y."/>
            <person name="Yan J."/>
            <person name="Yarish C."/>
            <person name="Zoeuner-Riek S."/>
            <person name="Zhuang Y."/>
            <person name="Zou Y."/>
            <person name="Lindquist E.A."/>
            <person name="Grimwood J."/>
            <person name="Barry K."/>
            <person name="Rokhsar D.S."/>
            <person name="Schmutz J."/>
            <person name="Stiller J.W."/>
            <person name="Grossman A.R."/>
            <person name="Prochnik S.E."/>
        </authorList>
    </citation>
    <scope>NUCLEOTIDE SEQUENCE [LARGE SCALE GENOMIC DNA]</scope>
    <source>
        <strain evidence="1">4086291</strain>
    </source>
</reference>
<keyword evidence="2" id="KW-1185">Reference proteome</keyword>
<sequence length="1900" mass="194810">MAALDAMRPDAVQPEWRTAARSSAALGALLVALGEVATSTVDWTGVRDTSGLLDAAGAVLPENTPFFVGGFVNATAVPAVEGADVWSVYRPAGSLGDCADAHCRVALATALAALGTLPEGAPAFAAGMATFRSAVAQCTCAGEFTELDSLSASWVARLPQSLVGAWMDQEDAAPQTGVADSAALTHAAMAAAASDAAGWWQTGMPPTLPAARQAAVALAAELQVSIDATAVAGEAVASLTEALVAAGGVTGDKSDAIAAAAALVDEAAAPLTAVLVEGGEAWAAAVADATALDVGASGAAALCSATLEGLRGTSAVPDDAVSALRYELGQCLAAEEHWARVSALSAANDVILGLLAAEYDGLETAVVDAFPEEGATLGALAVAAQRLTLDASAVAQTSSVLASAQADLALANAALELSATLTAELEAATLGGVEGSGQASALLVAATGAAAHFSASQGARLLQTAAPIRTLPSAELLALTAACTDVGACNALCGQRFAIQPTLTAPGPDPATFVTYTGEAETCLADVPGAEPAQRDAVAAQRTAGVAADRYAQVQAMRDTVAGILPASFTLGMVGVATAEGASACSIAAAAGAHLVTTATIVTAGAIEAAAAAVTPAGVPDVPPAVLFALGGDAADATAWTSEATGDALATWLGAVLDSRETTGSDELGADALAEAASALPRMLPACEDEHAALGAVLLHRMAAAEPLGAVHGMEGMALPPADALTELTAQALAASAAGNEALAAPFVALGEANTAGDVATAAWSLPFLTLGQLAIMAAGTADVDAVRLSAAASAAASLVAALPDAELPLAALPSSAARLALQGITDMDSSLSGVVDIVTEAPAGTEALEALQGELRAVTLALARELVGRQATVWSENAAAAGRAADVLVALQGITDTSISPLASFAALRSATEAVQAAAAAEAGVAVDGLQGLLADPDASQAALITVADSLVASEELASSLSEDDAAAVAALAVPLTTLQEVLFGEDAVEGEQLPSLPAAAAAAALRSTLLATFSAVTTAAPSLQAPVDELAVALLTGVAAKPADVSAATLVDADALAEAYARLGQLSQMAAAGAPASEQLALARDEVDALVAAAGDSILSVKDRVVAAAEDVLDRVVANIPTPAPLLAIVDVVLSLEPSLITAADTLEVLLEPVVTTLKGWITSVQSVSDRVGSAMERLQTRMNAYIDIARSVFDVLTDSDKIVEFITAEVEPRVADLIQRARDLVDNVVEDLRETLVNLANRLVDKVQDIVDIGVQKISNASIVILDKVDAFTRDSPFLQKADEIIEVVANVTETLIGKAAPIVEVVLQVGQTTRAMGQTTPGPVGKLMRDGGGGLVYIATQAKKILSFASQIQKLAAKIVDNGGIMETLRVVVQNLIDRLGELASSWVEQLRTWAVRFANFVPDTILNLLDKGQAFLNELFSKFLSFVLNKLSGVFDFIANMARKVEGVVDTAQAAADFLDVRFTIADILGDIVTIMEAVKAVPLQIRDAVGTALTLFDTARNARIVLADTETHKEQLQLLKERLPALVGSLDLQVCVSGTVCIKKLLQLTLDNFLDETTALGAGIQGVLAFVQEVKTSGKALVSSVRNVWDSLVQSGQDIVTNVQLLFNPGAGTRRLMTALDAAPPASRALAPLPRRTSLRSFLASVSGFALKFANFVVDAVTLARDIIHRVSSFLSPISRGIRTVVQFLVDFNPGKWIAARLEELAHFLLTPVRIALKAFITFRTVVIDKLNAVVEFAKTLGRQLALLARDKFLRIPKFALTVLQGAASVLDFIRPFRDTLENVVDKVDEFSNKARDLLGRGTPNGVVDPSTLEPPCDPGVPCLHVVPRRSSIYQGFMALKYTHFWYQNFPPAFGSCQIFGYPCRGDKWTFTVPGLFEDWLPQALRRSATGGSS</sequence>